<name>A0A7S9PSW5_EPIFF</name>
<dbReference type="AlphaFoldDB" id="A0A7S9PSW5"/>
<keyword evidence="2" id="KW-1185">Reference proteome</keyword>
<organism evidence="1 2">
    <name type="scientific">Epichloe festucae (strain Fl1)</name>
    <dbReference type="NCBI Taxonomy" id="877507"/>
    <lineage>
        <taxon>Eukaryota</taxon>
        <taxon>Fungi</taxon>
        <taxon>Dikarya</taxon>
        <taxon>Ascomycota</taxon>
        <taxon>Pezizomycotina</taxon>
        <taxon>Sordariomycetes</taxon>
        <taxon>Hypocreomycetidae</taxon>
        <taxon>Hypocreales</taxon>
        <taxon>Clavicipitaceae</taxon>
        <taxon>Epichloe</taxon>
    </lineage>
</organism>
<dbReference type="Proteomes" id="UP000594364">
    <property type="component" value="Chromosome 1"/>
</dbReference>
<sequence length="217" mass="23658">MTSNSARVLAISLHNQPWFDDMYAPLLTAIRATATFDRAEQPDTAMRMLSDGPEPSAVLITDEALTLRENSHIWDAVLEYVRRGGTAVVMGLFPSFVQPDKMKPFFARASLRWERGSYHRTTLSLNETAVGMSGAGSLPRSYSQKALFVKNVSSQEMWYRTDDDSVIESRVFAPTSAHVVGEAAVALAKVGQGKLGYVGDVNAEEGSHAVVLAMCGI</sequence>
<evidence type="ECO:0000313" key="1">
    <source>
        <dbReference type="EMBL" id="QPG94771.1"/>
    </source>
</evidence>
<gene>
    <name evidence="1" type="ORF">C2857_006937</name>
</gene>
<dbReference type="EMBL" id="CP031385">
    <property type="protein sequence ID" value="QPG94771.1"/>
    <property type="molecule type" value="Genomic_DNA"/>
</dbReference>
<reference evidence="1 2" key="1">
    <citation type="journal article" date="2018" name="PLoS Genet.">
        <title>Repeat elements organise 3D genome structure and mediate transcription in the filamentous fungus Epichloe festucae.</title>
        <authorList>
            <person name="Winter D.J."/>
            <person name="Ganley A.R.D."/>
            <person name="Young C.A."/>
            <person name="Liachko I."/>
            <person name="Schardl C.L."/>
            <person name="Dupont P.Y."/>
            <person name="Berry D."/>
            <person name="Ram A."/>
            <person name="Scott B."/>
            <person name="Cox M.P."/>
        </authorList>
    </citation>
    <scope>NUCLEOTIDE SEQUENCE [LARGE SCALE GENOMIC DNA]</scope>
    <source>
        <strain evidence="1 2">Fl1</strain>
    </source>
</reference>
<protein>
    <submittedName>
        <fullName evidence="1">Uncharacterized protein</fullName>
    </submittedName>
</protein>
<evidence type="ECO:0000313" key="2">
    <source>
        <dbReference type="Proteomes" id="UP000594364"/>
    </source>
</evidence>
<accession>A0A7S9PSW5</accession>
<proteinExistence type="predicted"/>
<dbReference type="OrthoDB" id="245563at2759"/>